<sequence>MSMQDNSRNIYQTARKSAGLTQEAAAERLAVSLTSLRAYEGGERVPAGDVVARMCIVYDTQFLGVQHLQAFGALLPECVQEARPERLETATIKLVRRIMRFAESHRDDRLLEIAEDGVIDDEERPEFLAITAELTDIVKSALALMYTEEV</sequence>
<evidence type="ECO:0000259" key="1">
    <source>
        <dbReference type="PROSITE" id="PS50943"/>
    </source>
</evidence>
<organism evidence="2">
    <name type="scientific">Siphoviridae sp. ctdcr45</name>
    <dbReference type="NCBI Taxonomy" id="2825580"/>
    <lineage>
        <taxon>Viruses</taxon>
        <taxon>Duplodnaviria</taxon>
        <taxon>Heunggongvirae</taxon>
        <taxon>Uroviricota</taxon>
        <taxon>Caudoviricetes</taxon>
    </lineage>
</organism>
<accession>A0A8S5Q7Q9</accession>
<evidence type="ECO:0000313" key="2">
    <source>
        <dbReference type="EMBL" id="DAE15367.1"/>
    </source>
</evidence>
<dbReference type="GO" id="GO:0003677">
    <property type="term" value="F:DNA binding"/>
    <property type="evidence" value="ECO:0007669"/>
    <property type="project" value="InterPro"/>
</dbReference>
<dbReference type="InterPro" id="IPR010982">
    <property type="entry name" value="Lambda_DNA-bd_dom_sf"/>
</dbReference>
<dbReference type="InterPro" id="IPR001387">
    <property type="entry name" value="Cro/C1-type_HTH"/>
</dbReference>
<dbReference type="SMART" id="SM00530">
    <property type="entry name" value="HTH_XRE"/>
    <property type="match status" value="1"/>
</dbReference>
<dbReference type="PROSITE" id="PS50943">
    <property type="entry name" value="HTH_CROC1"/>
    <property type="match status" value="1"/>
</dbReference>
<dbReference type="SUPFAM" id="SSF47413">
    <property type="entry name" value="lambda repressor-like DNA-binding domains"/>
    <property type="match status" value="1"/>
</dbReference>
<dbReference type="CDD" id="cd00093">
    <property type="entry name" value="HTH_XRE"/>
    <property type="match status" value="1"/>
</dbReference>
<dbReference type="EMBL" id="BK015604">
    <property type="protein sequence ID" value="DAE15367.1"/>
    <property type="molecule type" value="Genomic_DNA"/>
</dbReference>
<feature type="domain" description="HTH cro/C1-type" evidence="1">
    <location>
        <begin position="14"/>
        <end position="65"/>
    </location>
</feature>
<protein>
    <submittedName>
        <fullName evidence="2">Helix-turn-helix XRE-family like protein</fullName>
    </submittedName>
</protein>
<dbReference type="Pfam" id="PF13560">
    <property type="entry name" value="HTH_31"/>
    <property type="match status" value="1"/>
</dbReference>
<proteinExistence type="predicted"/>
<dbReference type="Gene3D" id="1.10.260.40">
    <property type="entry name" value="lambda repressor-like DNA-binding domains"/>
    <property type="match status" value="1"/>
</dbReference>
<name>A0A8S5Q7Q9_9CAUD</name>
<reference evidence="2" key="1">
    <citation type="journal article" date="2021" name="Proc. Natl. Acad. Sci. U.S.A.">
        <title>A Catalog of Tens of Thousands of Viruses from Human Metagenomes Reveals Hidden Associations with Chronic Diseases.</title>
        <authorList>
            <person name="Tisza M.J."/>
            <person name="Buck C.B."/>
        </authorList>
    </citation>
    <scope>NUCLEOTIDE SEQUENCE</scope>
    <source>
        <strain evidence="2">Ctdcr45</strain>
    </source>
</reference>